<evidence type="ECO:0000256" key="1">
    <source>
        <dbReference type="ARBA" id="ARBA00022475"/>
    </source>
</evidence>
<dbReference type="InterPro" id="IPR019691">
    <property type="entry name" value="DUF2585"/>
</dbReference>
<protein>
    <submittedName>
        <fullName evidence="6">Uncharacterized protein</fullName>
    </submittedName>
</protein>
<dbReference type="GO" id="GO:0005886">
    <property type="term" value="C:plasma membrane"/>
    <property type="evidence" value="ECO:0007669"/>
    <property type="project" value="InterPro"/>
</dbReference>
<gene>
    <name evidence="6" type="ORF">A2122_01775</name>
</gene>
<feature type="transmembrane region" description="Helical" evidence="5">
    <location>
        <begin position="13"/>
        <end position="32"/>
    </location>
</feature>
<keyword evidence="3 5" id="KW-1133">Transmembrane helix</keyword>
<feature type="transmembrane region" description="Helical" evidence="5">
    <location>
        <begin position="95"/>
        <end position="115"/>
    </location>
</feature>
<accession>A0A1G2C488</accession>
<dbReference type="Proteomes" id="UP000176648">
    <property type="component" value="Unassembled WGS sequence"/>
</dbReference>
<evidence type="ECO:0000256" key="4">
    <source>
        <dbReference type="ARBA" id="ARBA00023136"/>
    </source>
</evidence>
<sequence length="198" mass="22656">MNWLGDIRRKNPWLLYALLIVLVVALGAFLEFRMGRIPICKCGYVSLWYGSPTGPGNSQHISDWYTFSHIIHGFAFYFIAWFIGRKRGWPLGLRLFLAVLAEVAWEVFENSAFVIDRYRSTTLSLDYYGDSVLNSMMDVLAMAVGFFAAFRLPVWSIIALTLGMELFVAYLIRDNLTLNIIMLIYPFKSILLWQTGGG</sequence>
<evidence type="ECO:0000313" key="6">
    <source>
        <dbReference type="EMBL" id="OGY96225.1"/>
    </source>
</evidence>
<evidence type="ECO:0000313" key="7">
    <source>
        <dbReference type="Proteomes" id="UP000176648"/>
    </source>
</evidence>
<reference evidence="6 7" key="1">
    <citation type="journal article" date="2016" name="Nat. Commun.">
        <title>Thousands of microbial genomes shed light on interconnected biogeochemical processes in an aquifer system.</title>
        <authorList>
            <person name="Anantharaman K."/>
            <person name="Brown C.T."/>
            <person name="Hug L.A."/>
            <person name="Sharon I."/>
            <person name="Castelle C.J."/>
            <person name="Probst A.J."/>
            <person name="Thomas B.C."/>
            <person name="Singh A."/>
            <person name="Wilkins M.J."/>
            <person name="Karaoz U."/>
            <person name="Brodie E.L."/>
            <person name="Williams K.H."/>
            <person name="Hubbard S.S."/>
            <person name="Banfield J.F."/>
        </authorList>
    </citation>
    <scope>NUCLEOTIDE SEQUENCE [LARGE SCALE GENOMIC DNA]</scope>
</reference>
<name>A0A1G2C488_9BACT</name>
<feature type="transmembrane region" description="Helical" evidence="5">
    <location>
        <begin position="64"/>
        <end position="83"/>
    </location>
</feature>
<evidence type="ECO:0000256" key="3">
    <source>
        <dbReference type="ARBA" id="ARBA00022989"/>
    </source>
</evidence>
<dbReference type="Pfam" id="PF10755">
    <property type="entry name" value="DUF2585"/>
    <property type="match status" value="1"/>
</dbReference>
<dbReference type="EMBL" id="MHKU01000040">
    <property type="protein sequence ID" value="OGY96225.1"/>
    <property type="molecule type" value="Genomic_DNA"/>
</dbReference>
<dbReference type="STRING" id="1798644.A2122_01775"/>
<comment type="caution">
    <text evidence="6">The sequence shown here is derived from an EMBL/GenBank/DDBJ whole genome shotgun (WGS) entry which is preliminary data.</text>
</comment>
<keyword evidence="4 5" id="KW-0472">Membrane</keyword>
<keyword evidence="2 5" id="KW-0812">Transmembrane</keyword>
<proteinExistence type="predicted"/>
<keyword evidence="1" id="KW-1003">Cell membrane</keyword>
<dbReference type="NCBIfam" id="NF002099">
    <property type="entry name" value="PRK00944.1"/>
    <property type="match status" value="1"/>
</dbReference>
<dbReference type="AlphaFoldDB" id="A0A1G2C488"/>
<evidence type="ECO:0000256" key="5">
    <source>
        <dbReference type="SAM" id="Phobius"/>
    </source>
</evidence>
<evidence type="ECO:0000256" key="2">
    <source>
        <dbReference type="ARBA" id="ARBA00022692"/>
    </source>
</evidence>
<organism evidence="6 7">
    <name type="scientific">Candidatus Liptonbacteria bacterium GWB1_49_6</name>
    <dbReference type="NCBI Taxonomy" id="1798644"/>
    <lineage>
        <taxon>Bacteria</taxon>
        <taxon>Candidatus Liptoniibacteriota</taxon>
    </lineage>
</organism>